<dbReference type="RefSeq" id="WP_116391988.1">
    <property type="nucleotide sequence ID" value="NZ_QUQO01000001.1"/>
</dbReference>
<dbReference type="Proteomes" id="UP000264589">
    <property type="component" value="Unassembled WGS sequence"/>
</dbReference>
<proteinExistence type="inferred from homology"/>
<dbReference type="AlphaFoldDB" id="A0A371RIT1"/>
<dbReference type="InterPro" id="IPR002781">
    <property type="entry name" value="TM_pro_TauE-like"/>
</dbReference>
<dbReference type="OrthoDB" id="8478323at2"/>
<evidence type="ECO:0000313" key="9">
    <source>
        <dbReference type="EMBL" id="RFB05356.1"/>
    </source>
</evidence>
<keyword evidence="7 8" id="KW-0472">Membrane</keyword>
<accession>A0A371RIT1</accession>
<evidence type="ECO:0000256" key="4">
    <source>
        <dbReference type="ARBA" id="ARBA00022475"/>
    </source>
</evidence>
<feature type="transmembrane region" description="Helical" evidence="8">
    <location>
        <begin position="39"/>
        <end position="60"/>
    </location>
</feature>
<dbReference type="EMBL" id="QUQO01000001">
    <property type="protein sequence ID" value="RFB05356.1"/>
    <property type="molecule type" value="Genomic_DNA"/>
</dbReference>
<dbReference type="PANTHER" id="PTHR30269">
    <property type="entry name" value="TRANSMEMBRANE PROTEIN YFCA"/>
    <property type="match status" value="1"/>
</dbReference>
<feature type="transmembrane region" description="Helical" evidence="8">
    <location>
        <begin position="80"/>
        <end position="98"/>
    </location>
</feature>
<dbReference type="InterPro" id="IPR052017">
    <property type="entry name" value="TSUP"/>
</dbReference>
<keyword evidence="6 8" id="KW-1133">Transmembrane helix</keyword>
<evidence type="ECO:0000256" key="1">
    <source>
        <dbReference type="ARBA" id="ARBA00004651"/>
    </source>
</evidence>
<dbReference type="PANTHER" id="PTHR30269:SF37">
    <property type="entry name" value="MEMBRANE TRANSPORTER PROTEIN"/>
    <property type="match status" value="1"/>
</dbReference>
<dbReference type="InParanoid" id="A0A371RIT1"/>
<gene>
    <name evidence="9" type="ORF">DX908_08855</name>
</gene>
<feature type="transmembrane region" description="Helical" evidence="8">
    <location>
        <begin position="12"/>
        <end position="32"/>
    </location>
</feature>
<evidence type="ECO:0000256" key="5">
    <source>
        <dbReference type="ARBA" id="ARBA00022692"/>
    </source>
</evidence>
<reference evidence="9 10" key="1">
    <citation type="submission" date="2018-08" db="EMBL/GenBank/DDBJ databases">
        <title>Parvularcula sp. SM1705, isolated from surface water of the South Sea China.</title>
        <authorList>
            <person name="Sun L."/>
        </authorList>
    </citation>
    <scope>NUCLEOTIDE SEQUENCE [LARGE SCALE GENOMIC DNA]</scope>
    <source>
        <strain evidence="9 10">SM1705</strain>
    </source>
</reference>
<feature type="transmembrane region" description="Helical" evidence="8">
    <location>
        <begin position="232"/>
        <end position="251"/>
    </location>
</feature>
<feature type="transmembrane region" description="Helical" evidence="8">
    <location>
        <begin position="133"/>
        <end position="161"/>
    </location>
</feature>
<dbReference type="GO" id="GO:0005886">
    <property type="term" value="C:plasma membrane"/>
    <property type="evidence" value="ECO:0007669"/>
    <property type="project" value="UniProtKB-SubCell"/>
</dbReference>
<evidence type="ECO:0000256" key="3">
    <source>
        <dbReference type="ARBA" id="ARBA00022448"/>
    </source>
</evidence>
<comment type="caution">
    <text evidence="9">The sequence shown here is derived from an EMBL/GenBank/DDBJ whole genome shotgun (WGS) entry which is preliminary data.</text>
</comment>
<evidence type="ECO:0000256" key="2">
    <source>
        <dbReference type="ARBA" id="ARBA00009142"/>
    </source>
</evidence>
<feature type="transmembrane region" description="Helical" evidence="8">
    <location>
        <begin position="105"/>
        <end position="121"/>
    </location>
</feature>
<name>A0A371RIT1_9PROT</name>
<organism evidence="9 10">
    <name type="scientific">Parvularcula marina</name>
    <dbReference type="NCBI Taxonomy" id="2292771"/>
    <lineage>
        <taxon>Bacteria</taxon>
        <taxon>Pseudomonadati</taxon>
        <taxon>Pseudomonadota</taxon>
        <taxon>Alphaproteobacteria</taxon>
        <taxon>Parvularculales</taxon>
        <taxon>Parvularculaceae</taxon>
        <taxon>Parvularcula</taxon>
    </lineage>
</organism>
<protein>
    <recommendedName>
        <fullName evidence="8">Probable membrane transporter protein</fullName>
    </recommendedName>
</protein>
<comment type="similarity">
    <text evidence="2 8">Belongs to the 4-toluene sulfonate uptake permease (TSUP) (TC 2.A.102) family.</text>
</comment>
<sequence>MNFPDLAPNLGTFAEITVIVVSFLAAGVTATFSIGGGLLLIGVMGVLAPVTAVVPVHGAIMMGGNAGRAFVFRRGLDLPIFGAVFAGALLGALIGGQIVTTLPAAALRLLIAGFILFSQWGPKLRLPFGRKSFFLAGTVSTILNLFVGASGPFITALLAAVPRYDRINLQATAAACMTVQHGLKIVVFGLAGFAFAPWLPLILLSIAAGFAGTLLGAKLLSRFDENQFRSALKWILTALAIYMILLVILKLF</sequence>
<keyword evidence="4 8" id="KW-1003">Cell membrane</keyword>
<evidence type="ECO:0000256" key="8">
    <source>
        <dbReference type="RuleBase" id="RU363041"/>
    </source>
</evidence>
<evidence type="ECO:0000256" key="7">
    <source>
        <dbReference type="ARBA" id="ARBA00023136"/>
    </source>
</evidence>
<evidence type="ECO:0000313" key="10">
    <source>
        <dbReference type="Proteomes" id="UP000264589"/>
    </source>
</evidence>
<dbReference type="Pfam" id="PF01925">
    <property type="entry name" value="TauE"/>
    <property type="match status" value="1"/>
</dbReference>
<keyword evidence="10" id="KW-1185">Reference proteome</keyword>
<keyword evidence="5 8" id="KW-0812">Transmembrane</keyword>
<evidence type="ECO:0000256" key="6">
    <source>
        <dbReference type="ARBA" id="ARBA00022989"/>
    </source>
</evidence>
<comment type="subcellular location">
    <subcellularLocation>
        <location evidence="1 8">Cell membrane</location>
        <topology evidence="1 8">Multi-pass membrane protein</topology>
    </subcellularLocation>
</comment>
<keyword evidence="3" id="KW-0813">Transport</keyword>